<dbReference type="AlphaFoldDB" id="I4AH97"/>
<protein>
    <submittedName>
        <fullName evidence="10">Subtilisin-like serine protease</fullName>
    </submittedName>
</protein>
<evidence type="ECO:0000313" key="10">
    <source>
        <dbReference type="EMBL" id="AFM03332.1"/>
    </source>
</evidence>
<dbReference type="PRINTS" id="PR00723">
    <property type="entry name" value="SUBTILISIN"/>
</dbReference>
<dbReference type="eggNOG" id="COG1404">
    <property type="taxonomic scope" value="Bacteria"/>
</dbReference>
<keyword evidence="2 5" id="KW-0645">Protease</keyword>
<dbReference type="Gene3D" id="3.40.50.200">
    <property type="entry name" value="Peptidase S8/S53 domain"/>
    <property type="match status" value="1"/>
</dbReference>
<comment type="similarity">
    <text evidence="1 5 6">Belongs to the peptidase S8 family.</text>
</comment>
<dbReference type="PROSITE" id="PS00136">
    <property type="entry name" value="SUBTILASE_ASP"/>
    <property type="match status" value="1"/>
</dbReference>
<evidence type="ECO:0000256" key="6">
    <source>
        <dbReference type="RuleBase" id="RU003355"/>
    </source>
</evidence>
<dbReference type="InterPro" id="IPR023828">
    <property type="entry name" value="Peptidase_S8_Ser-AS"/>
</dbReference>
<dbReference type="EMBL" id="CP003345">
    <property type="protein sequence ID" value="AFM03332.1"/>
    <property type="molecule type" value="Genomic_DNA"/>
</dbReference>
<feature type="active site" description="Charge relay system" evidence="5">
    <location>
        <position position="240"/>
    </location>
</feature>
<dbReference type="InterPro" id="IPR036852">
    <property type="entry name" value="Peptidase_S8/S53_dom_sf"/>
</dbReference>
<proteinExistence type="inferred from homology"/>
<dbReference type="PANTHER" id="PTHR43806">
    <property type="entry name" value="PEPTIDASE S8"/>
    <property type="match status" value="1"/>
</dbReference>
<dbReference type="InterPro" id="IPR023827">
    <property type="entry name" value="Peptidase_S8_Asp-AS"/>
</dbReference>
<organism evidence="10 11">
    <name type="scientific">Bernardetia litoralis (strain ATCC 23117 / DSM 6794 / NBRC 15988 / NCIMB 1366 / Fx l1 / Sio-4)</name>
    <name type="common">Flexibacter litoralis</name>
    <dbReference type="NCBI Taxonomy" id="880071"/>
    <lineage>
        <taxon>Bacteria</taxon>
        <taxon>Pseudomonadati</taxon>
        <taxon>Bacteroidota</taxon>
        <taxon>Cytophagia</taxon>
        <taxon>Cytophagales</taxon>
        <taxon>Bernardetiaceae</taxon>
        <taxon>Bernardetia</taxon>
    </lineage>
</organism>
<keyword evidence="3 5" id="KW-0378">Hydrolase</keyword>
<dbReference type="Pfam" id="PF18962">
    <property type="entry name" value="Por_Secre_tail"/>
    <property type="match status" value="1"/>
</dbReference>
<evidence type="ECO:0000256" key="3">
    <source>
        <dbReference type="ARBA" id="ARBA00022801"/>
    </source>
</evidence>
<feature type="compositionally biased region" description="Acidic residues" evidence="7">
    <location>
        <begin position="869"/>
        <end position="884"/>
    </location>
</feature>
<dbReference type="PANTHER" id="PTHR43806:SF11">
    <property type="entry name" value="CEREVISIN-RELATED"/>
    <property type="match status" value="1"/>
</dbReference>
<evidence type="ECO:0000256" key="2">
    <source>
        <dbReference type="ARBA" id="ARBA00022670"/>
    </source>
</evidence>
<feature type="active site" description="Charge relay system" evidence="5">
    <location>
        <position position="173"/>
    </location>
</feature>
<keyword evidence="4 5" id="KW-0720">Serine protease</keyword>
<dbReference type="SUPFAM" id="SSF52743">
    <property type="entry name" value="Subtilisin-like"/>
    <property type="match status" value="1"/>
</dbReference>
<dbReference type="RefSeq" id="WP_014796790.1">
    <property type="nucleotide sequence ID" value="NC_018018.1"/>
</dbReference>
<dbReference type="KEGG" id="fli:Fleli_0876"/>
<evidence type="ECO:0000256" key="7">
    <source>
        <dbReference type="SAM" id="MobiDB-lite"/>
    </source>
</evidence>
<dbReference type="PROSITE" id="PS00138">
    <property type="entry name" value="SUBTILASE_SER"/>
    <property type="match status" value="1"/>
</dbReference>
<accession>I4AH97</accession>
<sequence length="973" mass="105821" precursor="true">MFSPNLFTNKAEAQTQFSKKSNYKLPKGITTDDIEAGRVWFTLKPEYKTAFESSNVLSRLITQRSSAPVNQLFPQTEARKQFKKTKKNKNISGVDMSLIYKVNLQENVSVFQMIDELMATGMVAIAEPVPANKMYYTPNDTEIARQNYLTTIKAFEAWEITKGDSTVLVGIVDSGFDFNHPDLIDKVYYNQNDPIDGIDNDEDGYIDNHYGWDFAGATVPDNSELIPDNNPQLPTAGVDHGISVSGCAAASTDNDLGIAGTGFNVKLVNTKHTPDDTPGSVSIYDGYSGVVYMAETGVKIINCSWGGAFPSQIGGEIIKSVVEDFGCLVIVAAGNDGQNVGQFPASYDGVISVASSTANDGASSFTNYDYSVDIMAPGSNIYTTVHSDASNGAYESTSGTSFSSPIVAGAAALTWAHRPELTPIQIGELLRITSDPIESALASKYQGKVGHGRLNMERALTEFPVAVRMTKFEFVNAEIGGIPYSGDEAFFNAEFVSYLAPSESDFQIKVEAVDNTLSVIDTDVIFEGVINTNETITTENQIRLQVDPSLENFGVITLRITYTQDGYEAQEFASVSVNPTFITIEKNNIKTSMDSRGTIGRHDESTIGDGFVYNDVQTLYELGFMMSSGTNKLANAARSTNENYDDDFRIIAPIAIIPSEEDEPTKLLWQTKFNDDGAVSTKLSVNTTQTIQVWTDEGAEDFVVVEYVFENTNNQDITDFYAGLYGDWDIGEESSNNQVVWKEEYHAAIISSKVQGMPRVGVSVLELFADKTTYSLISNDETYTGTPYGVYDGFTDNEKKAALKGHPDVTTLGTGIGTDVSATVSAGPYTIPAGEKIVIAFALAAGNSVADIETSVAKANELYTPSIEIESDDDDNDDDDDDDVTGIEYENELAKAIRIFPNPTSNEVNIDISALNSTQPIEFTVLNILGQQVIKTTLTQGQTTLKVDTLPAGQYILRFNNGTTIGTKTLIIK</sequence>
<reference evidence="11" key="1">
    <citation type="submission" date="2012-06" db="EMBL/GenBank/DDBJ databases">
        <title>The complete genome of Flexibacter litoralis DSM 6794.</title>
        <authorList>
            <person name="Lucas S."/>
            <person name="Copeland A."/>
            <person name="Lapidus A."/>
            <person name="Glavina del Rio T."/>
            <person name="Dalin E."/>
            <person name="Tice H."/>
            <person name="Bruce D."/>
            <person name="Goodwin L."/>
            <person name="Pitluck S."/>
            <person name="Peters L."/>
            <person name="Ovchinnikova G."/>
            <person name="Lu M."/>
            <person name="Kyrpides N."/>
            <person name="Mavromatis K."/>
            <person name="Ivanova N."/>
            <person name="Brettin T."/>
            <person name="Detter J.C."/>
            <person name="Han C."/>
            <person name="Larimer F."/>
            <person name="Land M."/>
            <person name="Hauser L."/>
            <person name="Markowitz V."/>
            <person name="Cheng J.-F."/>
            <person name="Hugenholtz P."/>
            <person name="Woyke T."/>
            <person name="Wu D."/>
            <person name="Spring S."/>
            <person name="Lang E."/>
            <person name="Kopitz M."/>
            <person name="Brambilla E."/>
            <person name="Klenk H.-P."/>
            <person name="Eisen J.A."/>
        </authorList>
    </citation>
    <scope>NUCLEOTIDE SEQUENCE [LARGE SCALE GENOMIC DNA]</scope>
    <source>
        <strain evidence="11">ATCC 23117 / DSM 6794 / NBRC 15988 / NCIMB 1366 / Sio-4</strain>
    </source>
</reference>
<dbReference type="STRING" id="880071.Fleli_0876"/>
<dbReference type="HOGENOM" id="CLU_009781_0_0_10"/>
<evidence type="ECO:0000256" key="4">
    <source>
        <dbReference type="ARBA" id="ARBA00022825"/>
    </source>
</evidence>
<name>I4AH97_BERLS</name>
<evidence type="ECO:0000259" key="9">
    <source>
        <dbReference type="Pfam" id="PF18962"/>
    </source>
</evidence>
<evidence type="ECO:0000256" key="5">
    <source>
        <dbReference type="PROSITE-ProRule" id="PRU01240"/>
    </source>
</evidence>
<dbReference type="OrthoDB" id="9813435at2"/>
<dbReference type="InterPro" id="IPR026444">
    <property type="entry name" value="Secre_tail"/>
</dbReference>
<dbReference type="InterPro" id="IPR000209">
    <property type="entry name" value="Peptidase_S8/S53_dom"/>
</dbReference>
<dbReference type="Proteomes" id="UP000006054">
    <property type="component" value="Chromosome"/>
</dbReference>
<feature type="domain" description="Secretion system C-terminal sorting" evidence="9">
    <location>
        <begin position="899"/>
        <end position="972"/>
    </location>
</feature>
<gene>
    <name evidence="10" type="ordered locus">Fleli_0876</name>
</gene>
<dbReference type="Pfam" id="PF00082">
    <property type="entry name" value="Peptidase_S8"/>
    <property type="match status" value="1"/>
</dbReference>
<dbReference type="GO" id="GO:0006508">
    <property type="term" value="P:proteolysis"/>
    <property type="evidence" value="ECO:0007669"/>
    <property type="project" value="UniProtKB-KW"/>
</dbReference>
<evidence type="ECO:0000256" key="1">
    <source>
        <dbReference type="ARBA" id="ARBA00011073"/>
    </source>
</evidence>
<dbReference type="InterPro" id="IPR015500">
    <property type="entry name" value="Peptidase_S8_subtilisin-rel"/>
</dbReference>
<dbReference type="GO" id="GO:0004252">
    <property type="term" value="F:serine-type endopeptidase activity"/>
    <property type="evidence" value="ECO:0007669"/>
    <property type="project" value="UniProtKB-UniRule"/>
</dbReference>
<evidence type="ECO:0000313" key="11">
    <source>
        <dbReference type="Proteomes" id="UP000006054"/>
    </source>
</evidence>
<dbReference type="PROSITE" id="PS51892">
    <property type="entry name" value="SUBTILASE"/>
    <property type="match status" value="1"/>
</dbReference>
<dbReference type="NCBIfam" id="TIGR04183">
    <property type="entry name" value="Por_Secre_tail"/>
    <property type="match status" value="1"/>
</dbReference>
<dbReference type="InterPro" id="IPR050131">
    <property type="entry name" value="Peptidase_S8_subtilisin-like"/>
</dbReference>
<feature type="domain" description="Peptidase S8/S53" evidence="8">
    <location>
        <begin position="165"/>
        <end position="436"/>
    </location>
</feature>
<feature type="active site" description="Charge relay system" evidence="5">
    <location>
        <position position="401"/>
    </location>
</feature>
<keyword evidence="11" id="KW-1185">Reference proteome</keyword>
<evidence type="ECO:0000259" key="8">
    <source>
        <dbReference type="Pfam" id="PF00082"/>
    </source>
</evidence>
<feature type="region of interest" description="Disordered" evidence="7">
    <location>
        <begin position="865"/>
        <end position="884"/>
    </location>
</feature>